<dbReference type="STRING" id="269621.A0A238F2J4"/>
<keyword evidence="3" id="KW-0539">Nucleus</keyword>
<organism evidence="6 7">
    <name type="scientific">Microbotryum intermedium</name>
    <dbReference type="NCBI Taxonomy" id="269621"/>
    <lineage>
        <taxon>Eukaryota</taxon>
        <taxon>Fungi</taxon>
        <taxon>Dikarya</taxon>
        <taxon>Basidiomycota</taxon>
        <taxon>Pucciniomycotina</taxon>
        <taxon>Microbotryomycetes</taxon>
        <taxon>Microbotryales</taxon>
        <taxon>Microbotryaceae</taxon>
        <taxon>Microbotryum</taxon>
    </lineage>
</organism>
<protein>
    <submittedName>
        <fullName evidence="6">BQ2448_5913 protein</fullName>
    </submittedName>
</protein>
<dbReference type="PANTHER" id="PTHR46010">
    <property type="entry name" value="PROTEIN IWS1 HOMOLOG"/>
    <property type="match status" value="1"/>
</dbReference>
<dbReference type="OrthoDB" id="21124at2759"/>
<evidence type="ECO:0000313" key="6">
    <source>
        <dbReference type="EMBL" id="SCV67267.1"/>
    </source>
</evidence>
<accession>A0A238F2J4</accession>
<dbReference type="Pfam" id="PF08711">
    <property type="entry name" value="Med26"/>
    <property type="match status" value="1"/>
</dbReference>
<evidence type="ECO:0000256" key="1">
    <source>
        <dbReference type="ARBA" id="ARBA00037349"/>
    </source>
</evidence>
<feature type="domain" description="TFIIS N-terminal" evidence="5">
    <location>
        <begin position="329"/>
        <end position="406"/>
    </location>
</feature>
<evidence type="ECO:0000259" key="5">
    <source>
        <dbReference type="PROSITE" id="PS51319"/>
    </source>
</evidence>
<dbReference type="AlphaFoldDB" id="A0A238F2J4"/>
<evidence type="ECO:0000313" key="7">
    <source>
        <dbReference type="Proteomes" id="UP000198372"/>
    </source>
</evidence>
<feature type="compositionally biased region" description="Polar residues" evidence="4">
    <location>
        <begin position="28"/>
        <end position="37"/>
    </location>
</feature>
<feature type="compositionally biased region" description="Basic and acidic residues" evidence="4">
    <location>
        <begin position="116"/>
        <end position="127"/>
    </location>
</feature>
<sequence>MAIDEPRALSSLPPLLAGEPIEIDDQEPVTTTVTGNSDDAADDDAEDEQGGDQPGDDNDEQGGADKADEQDQAEKDDDDDDDDEEEQEERERPRKLDRDIASSFHTHEDDDDDEPSDKAKKSRRIQDSDDEEGNEPSLPQLPEGSRSPSPDDAQQDQDSSDKDDDDEDEGGDDYEEPDLNRIKFKKKKKSASTEHGGDDDGQLPEMKKKKKKKPKRDGPEPPEPIEEEIDPEKARRKALDDRLKEIIKSTKARGGGKKRKDADDDDLEAFNDEKVAELRTAMLRAADADITENEAGRYAPNKLRMLPRVVEMMQKTSLGESIVENGVLESVRRWLEPLPDKSLPAINIQRAMFESLRTLPIETSALKSSGLGKIVYFYTKCKRVEPTIVRMANQLVSDWMRPIIRRSKAFVDKDPYAESAANANANNSTRRIRVPAGVVGTTNKKADDDAGLARRHARIPESFSASFSIAPPTSARDRHGAGGGLQSGHSVTAVSTKMKGYKKKLVAGQQASRRV</sequence>
<dbReference type="EMBL" id="FMSP01000001">
    <property type="protein sequence ID" value="SCV67267.1"/>
    <property type="molecule type" value="Genomic_DNA"/>
</dbReference>
<dbReference type="GO" id="GO:0005634">
    <property type="term" value="C:nucleus"/>
    <property type="evidence" value="ECO:0007669"/>
    <property type="project" value="UniProtKB-SubCell"/>
</dbReference>
<dbReference type="InterPro" id="IPR017923">
    <property type="entry name" value="TFIIS_N"/>
</dbReference>
<name>A0A238F2J4_9BASI</name>
<dbReference type="InterPro" id="IPR051037">
    <property type="entry name" value="RNAPII_TF_IWS1"/>
</dbReference>
<dbReference type="PANTHER" id="PTHR46010:SF1">
    <property type="entry name" value="PROTEIN IWS1 HOMOLOG"/>
    <property type="match status" value="1"/>
</dbReference>
<feature type="compositionally biased region" description="Low complexity" evidence="4">
    <location>
        <begin position="8"/>
        <end position="17"/>
    </location>
</feature>
<evidence type="ECO:0000256" key="3">
    <source>
        <dbReference type="PROSITE-ProRule" id="PRU00649"/>
    </source>
</evidence>
<feature type="region of interest" description="Disordered" evidence="4">
    <location>
        <begin position="1"/>
        <end position="238"/>
    </location>
</feature>
<feature type="compositionally biased region" description="Acidic residues" evidence="4">
    <location>
        <begin position="74"/>
        <end position="88"/>
    </location>
</feature>
<dbReference type="InterPro" id="IPR035441">
    <property type="entry name" value="TFIIS/LEDGF_dom_sf"/>
</dbReference>
<evidence type="ECO:0000256" key="2">
    <source>
        <dbReference type="ARBA" id="ARBA00037992"/>
    </source>
</evidence>
<reference evidence="7" key="1">
    <citation type="submission" date="2016-09" db="EMBL/GenBank/DDBJ databases">
        <authorList>
            <person name="Jeantristanb JTB J.-T."/>
            <person name="Ricardo R."/>
        </authorList>
    </citation>
    <scope>NUCLEOTIDE SEQUENCE [LARGE SCALE GENOMIC DNA]</scope>
</reference>
<comment type="similarity">
    <text evidence="2">Belongs to the IWS1 family.</text>
</comment>
<dbReference type="Gene3D" id="1.20.930.10">
    <property type="entry name" value="Conserved domain common to transcription factors TFIIS, elongin A, CRSP70"/>
    <property type="match status" value="1"/>
</dbReference>
<feature type="compositionally biased region" description="Basic and acidic residues" evidence="4">
    <location>
        <begin position="63"/>
        <end position="73"/>
    </location>
</feature>
<feature type="compositionally biased region" description="Acidic residues" evidence="4">
    <location>
        <begin position="39"/>
        <end position="62"/>
    </location>
</feature>
<proteinExistence type="inferred from homology"/>
<dbReference type="Proteomes" id="UP000198372">
    <property type="component" value="Unassembled WGS sequence"/>
</dbReference>
<comment type="function">
    <text evidence="1">Transcription factor involved in RNA polymerase II transcription regulation. May function in both SPT15/TBP post-recruitment and recruitment steps of transcription.</text>
</comment>
<feature type="compositionally biased region" description="Acidic residues" evidence="4">
    <location>
        <begin position="161"/>
        <end position="177"/>
    </location>
</feature>
<keyword evidence="7" id="KW-1185">Reference proteome</keyword>
<comment type="subcellular location">
    <subcellularLocation>
        <location evidence="3">Nucleus</location>
    </subcellularLocation>
</comment>
<feature type="region of interest" description="Disordered" evidence="4">
    <location>
        <begin position="463"/>
        <end position="492"/>
    </location>
</feature>
<dbReference type="GO" id="GO:0016973">
    <property type="term" value="P:poly(A)+ mRNA export from nucleus"/>
    <property type="evidence" value="ECO:0007669"/>
    <property type="project" value="TreeGrafter"/>
</dbReference>
<dbReference type="PROSITE" id="PS51319">
    <property type="entry name" value="TFIIS_N"/>
    <property type="match status" value="1"/>
</dbReference>
<gene>
    <name evidence="6" type="ORF">BQ2448_5913</name>
</gene>
<feature type="compositionally biased region" description="Basic and acidic residues" evidence="4">
    <location>
        <begin position="89"/>
        <end position="108"/>
    </location>
</feature>
<evidence type="ECO:0000256" key="4">
    <source>
        <dbReference type="SAM" id="MobiDB-lite"/>
    </source>
</evidence>